<organism evidence="1 2">
    <name type="scientific">Ensifer adhaerens</name>
    <name type="common">Sinorhizobium morelense</name>
    <dbReference type="NCBI Taxonomy" id="106592"/>
    <lineage>
        <taxon>Bacteria</taxon>
        <taxon>Pseudomonadati</taxon>
        <taxon>Pseudomonadota</taxon>
        <taxon>Alphaproteobacteria</taxon>
        <taxon>Hyphomicrobiales</taxon>
        <taxon>Rhizobiaceae</taxon>
        <taxon>Sinorhizobium/Ensifer group</taxon>
        <taxon>Ensifer</taxon>
    </lineage>
</organism>
<dbReference type="RefSeq" id="WP_053247675.1">
    <property type="nucleotide sequence ID" value="NZ_LGAP01000001.1"/>
</dbReference>
<gene>
    <name evidence="1" type="ORF">AC244_03910</name>
</gene>
<dbReference type="EMBL" id="LGAP01000001">
    <property type="protein sequence ID" value="KOF22896.1"/>
    <property type="molecule type" value="Genomic_DNA"/>
</dbReference>
<dbReference type="GO" id="GO:0016301">
    <property type="term" value="F:kinase activity"/>
    <property type="evidence" value="ECO:0007669"/>
    <property type="project" value="UniProtKB-KW"/>
</dbReference>
<comment type="caution">
    <text evidence="1">The sequence shown here is derived from an EMBL/GenBank/DDBJ whole genome shotgun (WGS) entry which is preliminary data.</text>
</comment>
<reference evidence="2" key="1">
    <citation type="submission" date="2015-07" db="EMBL/GenBank/DDBJ databases">
        <title>Whole genome sequence of an Ensifer adhaerens strain isolated from a cave pool in the Wind Cave National Park.</title>
        <authorList>
            <person name="Eng W.W.H."/>
            <person name="Gan H.M."/>
            <person name="Barton H.A."/>
            <person name="Savka M.A."/>
        </authorList>
    </citation>
    <scope>NUCLEOTIDE SEQUENCE [LARGE SCALE GENOMIC DNA]</scope>
    <source>
        <strain evidence="2">SD006</strain>
    </source>
</reference>
<accession>A0A0L8C7Q3</accession>
<dbReference type="PATRIC" id="fig|106592.7.peg.834"/>
<dbReference type="SUPFAM" id="SSF56112">
    <property type="entry name" value="Protein kinase-like (PK-like)"/>
    <property type="match status" value="1"/>
</dbReference>
<evidence type="ECO:0000313" key="1">
    <source>
        <dbReference type="EMBL" id="KOF22896.1"/>
    </source>
</evidence>
<dbReference type="AlphaFoldDB" id="A0A0L8C7Q3"/>
<keyword evidence="1" id="KW-0808">Transferase</keyword>
<name>A0A0L8C7Q3_ENSAD</name>
<dbReference type="Gene3D" id="3.90.1200.10">
    <property type="match status" value="1"/>
</dbReference>
<evidence type="ECO:0000313" key="2">
    <source>
        <dbReference type="Proteomes" id="UP000037425"/>
    </source>
</evidence>
<dbReference type="GO" id="GO:0016773">
    <property type="term" value="F:phosphotransferase activity, alcohol group as acceptor"/>
    <property type="evidence" value="ECO:0007669"/>
    <property type="project" value="InterPro"/>
</dbReference>
<dbReference type="OrthoDB" id="3638028at2"/>
<protein>
    <submittedName>
        <fullName evidence="1">3'-kinase</fullName>
    </submittedName>
</protein>
<dbReference type="InterPro" id="IPR006748">
    <property type="entry name" value="NH2Glyco/OHUrea_AB-resist_kin"/>
</dbReference>
<dbReference type="Pfam" id="PF04655">
    <property type="entry name" value="APH_6_hur"/>
    <property type="match status" value="1"/>
</dbReference>
<keyword evidence="1" id="KW-0418">Kinase</keyword>
<dbReference type="InterPro" id="IPR011009">
    <property type="entry name" value="Kinase-like_dom_sf"/>
</dbReference>
<sequence>MFSFFLEKWSLQPGGGRVATRSSQLLPVRWRGLPAMLKVAEDDEEQRGRLSMRWWAGQGAAEVYAADDDALVMERTDSRRSLFHMAMTGSDEAATRIICNTVAALHAPRETPVPDLIPLERWFAALAPAARTHGGVLARSLAAAEALFADPHPPVVLHADIHHGNILDFGARGWLAIDSKPVYGDPGYDYANLFCNPELAVVTEPGRLQRHLPVVAEAAGLAPRRILSWILAYSGLSAAWFLEDDDDFNVEGEMLIARIAAAELDK</sequence>
<dbReference type="GO" id="GO:0019748">
    <property type="term" value="P:secondary metabolic process"/>
    <property type="evidence" value="ECO:0007669"/>
    <property type="project" value="InterPro"/>
</dbReference>
<dbReference type="Proteomes" id="UP000037425">
    <property type="component" value="Unassembled WGS sequence"/>
</dbReference>
<proteinExistence type="predicted"/>